<dbReference type="HOGENOM" id="CLU_831632_0_0_1"/>
<dbReference type="PROSITE" id="PS50082">
    <property type="entry name" value="WD_REPEATS_2"/>
    <property type="match status" value="4"/>
</dbReference>
<comment type="caution">
    <text evidence="4">The sequence shown here is derived from an EMBL/GenBank/DDBJ whole genome shotgun (WGS) entry which is preliminary data.</text>
</comment>
<dbReference type="VEuPathDB" id="MicrosporidiaDB:M896_091110"/>
<accession>A0A0B2UIL0</accession>
<evidence type="ECO:0000313" key="5">
    <source>
        <dbReference type="Proteomes" id="UP000031056"/>
    </source>
</evidence>
<dbReference type="PANTHER" id="PTHR19848">
    <property type="entry name" value="WD40 REPEAT PROTEIN"/>
    <property type="match status" value="1"/>
</dbReference>
<feature type="repeat" description="WD" evidence="3">
    <location>
        <begin position="150"/>
        <end position="192"/>
    </location>
</feature>
<dbReference type="RefSeq" id="XP_014563225.1">
    <property type="nucleotide sequence ID" value="XM_014707739.1"/>
</dbReference>
<dbReference type="InterPro" id="IPR036322">
    <property type="entry name" value="WD40_repeat_dom_sf"/>
</dbReference>
<dbReference type="EMBL" id="JOKQ01000009">
    <property type="protein sequence ID" value="KHN69183.1"/>
    <property type="molecule type" value="Genomic_DNA"/>
</dbReference>
<dbReference type="PRINTS" id="PR00320">
    <property type="entry name" value="GPROTEINBRPT"/>
</dbReference>
<dbReference type="Gene3D" id="2.130.10.10">
    <property type="entry name" value="YVTN repeat-like/Quinoprotein amine dehydrogenase"/>
    <property type="match status" value="2"/>
</dbReference>
<dbReference type="CDD" id="cd00200">
    <property type="entry name" value="WD40"/>
    <property type="match status" value="1"/>
</dbReference>
<evidence type="ECO:0000313" key="4">
    <source>
        <dbReference type="EMBL" id="KHN69183.1"/>
    </source>
</evidence>
<dbReference type="Proteomes" id="UP000031056">
    <property type="component" value="Unassembled WGS sequence"/>
</dbReference>
<dbReference type="SMART" id="SM00320">
    <property type="entry name" value="WD40"/>
    <property type="match status" value="6"/>
</dbReference>
<dbReference type="PROSITE" id="PS00678">
    <property type="entry name" value="WD_REPEATS_1"/>
    <property type="match status" value="2"/>
</dbReference>
<dbReference type="InterPro" id="IPR015943">
    <property type="entry name" value="WD40/YVTN_repeat-like_dom_sf"/>
</dbReference>
<feature type="repeat" description="WD" evidence="3">
    <location>
        <begin position="104"/>
        <end position="138"/>
    </location>
</feature>
<dbReference type="Pfam" id="PF00400">
    <property type="entry name" value="WD40"/>
    <property type="match status" value="4"/>
</dbReference>
<feature type="repeat" description="WD" evidence="3">
    <location>
        <begin position="11"/>
        <end position="48"/>
    </location>
</feature>
<protein>
    <submittedName>
        <fullName evidence="4">WD40 domain-containing protein</fullName>
    </submittedName>
</protein>
<feature type="repeat" description="WD" evidence="3">
    <location>
        <begin position="63"/>
        <end position="104"/>
    </location>
</feature>
<dbReference type="AlphaFoldDB" id="A0A0B2UIL0"/>
<dbReference type="InterPro" id="IPR001680">
    <property type="entry name" value="WD40_rpt"/>
</dbReference>
<dbReference type="PANTHER" id="PTHR19848:SF8">
    <property type="entry name" value="F-BOX AND WD REPEAT DOMAIN CONTAINING 7"/>
    <property type="match status" value="1"/>
</dbReference>
<dbReference type="GeneID" id="26262324"/>
<sequence>MSCELKVVASLNGHKDEVKGLKAVRVNGNELLYSGSRDKKVFAWDLHSKVEESDYARINKLYDNGHRRRINGIDVSKDGAMLVSVGSDMIGRIWNTKNKMSIELKGHSKDVLCVSINSNDTKIATGSVDKTMNIYNTRGELITSITKDMARMHRGWINCVAFHPLDESVLASGSSDGTVKIWNLEMQEHTHTYLGGVYVDYEKAEEAKTQVHDYDESKSVTAMAYSLDGSLLAYGDKSGKAYLVKPNTQEQMCSIDVTVPIRSIAVGETDAVIGLGTDESVIIWDTISSKVVASYDLCEIMNGVKCLSLVFSGRTLYCGLSNGTIVELEFRKLD</sequence>
<dbReference type="OrthoDB" id="7875889at2759"/>
<dbReference type="InterPro" id="IPR019775">
    <property type="entry name" value="WD40_repeat_CS"/>
</dbReference>
<proteinExistence type="predicted"/>
<name>A0A0B2UIL0_9MICR</name>
<dbReference type="STRING" id="1354746.A0A0B2UIL0"/>
<keyword evidence="1 3" id="KW-0853">WD repeat</keyword>
<dbReference type="FunCoup" id="A0A0B2UIL0">
    <property type="interactions" value="38"/>
</dbReference>
<dbReference type="PROSITE" id="PS50294">
    <property type="entry name" value="WD_REPEATS_REGION"/>
    <property type="match status" value="3"/>
</dbReference>
<dbReference type="InParanoid" id="A0A0B2UIL0"/>
<evidence type="ECO:0000256" key="1">
    <source>
        <dbReference type="ARBA" id="ARBA00022574"/>
    </source>
</evidence>
<keyword evidence="5" id="KW-1185">Reference proteome</keyword>
<reference evidence="4 5" key="1">
    <citation type="journal article" date="2014" name="MBio">
        <title>The Ordospora colligata genome; evolution of extreme reduction in microsporidia and host-to-parasite horizontal gene transfer.</title>
        <authorList>
            <person name="Pombert J.-F."/>
            <person name="Haag K.L."/>
            <person name="Beidas S."/>
            <person name="Ebert D."/>
            <person name="Keeling P.J."/>
        </authorList>
    </citation>
    <scope>NUCLEOTIDE SEQUENCE [LARGE SCALE GENOMIC DNA]</scope>
    <source>
        <strain evidence="4 5">OC4</strain>
    </source>
</reference>
<dbReference type="InterPro" id="IPR020472">
    <property type="entry name" value="WD40_PAC1"/>
</dbReference>
<dbReference type="SUPFAM" id="SSF50978">
    <property type="entry name" value="WD40 repeat-like"/>
    <property type="match status" value="1"/>
</dbReference>
<evidence type="ECO:0000256" key="3">
    <source>
        <dbReference type="PROSITE-ProRule" id="PRU00221"/>
    </source>
</evidence>
<keyword evidence="2" id="KW-0677">Repeat</keyword>
<evidence type="ECO:0000256" key="2">
    <source>
        <dbReference type="ARBA" id="ARBA00022737"/>
    </source>
</evidence>
<gene>
    <name evidence="4" type="ORF">M896_091110</name>
</gene>
<organism evidence="4 5">
    <name type="scientific">Ordospora colligata OC4</name>
    <dbReference type="NCBI Taxonomy" id="1354746"/>
    <lineage>
        <taxon>Eukaryota</taxon>
        <taxon>Fungi</taxon>
        <taxon>Fungi incertae sedis</taxon>
        <taxon>Microsporidia</taxon>
        <taxon>Ordosporidae</taxon>
        <taxon>Ordospora</taxon>
    </lineage>
</organism>